<accession>A0A086JPH3</accession>
<proteinExistence type="predicted"/>
<comment type="caution">
    <text evidence="1">The sequence shown here is derived from an EMBL/GenBank/DDBJ whole genome shotgun (WGS) entry which is preliminary data.</text>
</comment>
<dbReference type="Proteomes" id="UP000028837">
    <property type="component" value="Unassembled WGS sequence"/>
</dbReference>
<sequence length="142" mass="16088">SISMTFLNNRSMIGGIPLWRHTTRVGVLPPAKDGETRTIYDTYRRRLINAHQSMGDSRIELIAFHGRFDLIRSVLVDYDAAGRLLQHRGPFLVSFYPEEQAGPVGFQTDGEFRIGHRIKSIYVEFVDSFNVLKNVAGHAVRG</sequence>
<keyword evidence="1" id="KW-0808">Transferase</keyword>
<protein>
    <submittedName>
        <fullName evidence="1">Diacylglycerol kinase catalytic domain-containing protein</fullName>
        <ecNumber evidence="1">2.7.1.107</ecNumber>
    </submittedName>
</protein>
<name>A0A086JPH3_TOXGO</name>
<organism evidence="1 2">
    <name type="scientific">Toxoplasma gondii GAB2-2007-GAL-DOM2</name>
    <dbReference type="NCBI Taxonomy" id="1130820"/>
    <lineage>
        <taxon>Eukaryota</taxon>
        <taxon>Sar</taxon>
        <taxon>Alveolata</taxon>
        <taxon>Apicomplexa</taxon>
        <taxon>Conoidasida</taxon>
        <taxon>Coccidia</taxon>
        <taxon>Eucoccidiorida</taxon>
        <taxon>Eimeriorina</taxon>
        <taxon>Sarcocystidae</taxon>
        <taxon>Toxoplasma</taxon>
    </lineage>
</organism>
<dbReference type="AlphaFoldDB" id="A0A086JPH3"/>
<reference evidence="1 2" key="1">
    <citation type="submission" date="2014-02" db="EMBL/GenBank/DDBJ databases">
        <authorList>
            <person name="Sibley D."/>
            <person name="Venepally P."/>
            <person name="Karamycheva S."/>
            <person name="Hadjithomas M."/>
            <person name="Khan A."/>
            <person name="Brunk B."/>
            <person name="Roos D."/>
            <person name="Caler E."/>
            <person name="Lorenzi H."/>
        </authorList>
    </citation>
    <scope>NUCLEOTIDE SEQUENCE [LARGE SCALE GENOMIC DNA]</scope>
    <source>
        <strain evidence="1 2">GAB2-2007-GAL-DOM2</strain>
    </source>
</reference>
<dbReference type="GO" id="GO:0004143">
    <property type="term" value="F:ATP-dependent diacylglycerol kinase activity"/>
    <property type="evidence" value="ECO:0007669"/>
    <property type="project" value="UniProtKB-EC"/>
</dbReference>
<feature type="non-terminal residue" evidence="1">
    <location>
        <position position="1"/>
    </location>
</feature>
<evidence type="ECO:0000313" key="2">
    <source>
        <dbReference type="Proteomes" id="UP000028837"/>
    </source>
</evidence>
<dbReference type="VEuPathDB" id="ToxoDB:TGDOM2_259830B"/>
<dbReference type="EMBL" id="AHZU02001282">
    <property type="protein sequence ID" value="KFG34041.1"/>
    <property type="molecule type" value="Genomic_DNA"/>
</dbReference>
<evidence type="ECO:0000313" key="1">
    <source>
        <dbReference type="EMBL" id="KFG34041.1"/>
    </source>
</evidence>
<keyword evidence="1" id="KW-0418">Kinase</keyword>
<dbReference type="EC" id="2.7.1.107" evidence="1"/>
<gene>
    <name evidence="1" type="ORF">TGDOM2_259830B</name>
</gene>